<feature type="chain" id="PRO_5045905403" evidence="3">
    <location>
        <begin position="26"/>
        <end position="687"/>
    </location>
</feature>
<evidence type="ECO:0000256" key="3">
    <source>
        <dbReference type="SAM" id="SignalP"/>
    </source>
</evidence>
<dbReference type="InterPro" id="IPR043502">
    <property type="entry name" value="DNA/RNA_pol_sf"/>
</dbReference>
<dbReference type="InterPro" id="IPR025660">
    <property type="entry name" value="Pept_his_AS"/>
</dbReference>
<dbReference type="InterPro" id="IPR025661">
    <property type="entry name" value="Pept_asp_AS"/>
</dbReference>
<reference evidence="6" key="1">
    <citation type="journal article" date="2022" name="Int. J. Mol. Sci.">
        <title>Draft Genome of Tanacetum Coccineum: Genomic Comparison of Closely Related Tanacetum-Family Plants.</title>
        <authorList>
            <person name="Yamashiro T."/>
            <person name="Shiraishi A."/>
            <person name="Nakayama K."/>
            <person name="Satake H."/>
        </authorList>
    </citation>
    <scope>NUCLEOTIDE SEQUENCE</scope>
</reference>
<feature type="domain" description="Peptidase C1A papain C-terminal" evidence="4">
    <location>
        <begin position="123"/>
        <end position="292"/>
    </location>
</feature>
<dbReference type="InterPro" id="IPR013128">
    <property type="entry name" value="Peptidase_C1A"/>
</dbReference>
<dbReference type="Pfam" id="PF08246">
    <property type="entry name" value="Inhibitor_I29"/>
    <property type="match status" value="1"/>
</dbReference>
<dbReference type="InterPro" id="IPR000169">
    <property type="entry name" value="Pept_cys_AS"/>
</dbReference>
<dbReference type="PANTHER" id="PTHR12411">
    <property type="entry name" value="CYSTEINE PROTEASE FAMILY C1-RELATED"/>
    <property type="match status" value="1"/>
</dbReference>
<dbReference type="InterPro" id="IPR000668">
    <property type="entry name" value="Peptidase_C1A_C"/>
</dbReference>
<dbReference type="Gene3D" id="3.90.70.10">
    <property type="entry name" value="Cysteine proteinases"/>
    <property type="match status" value="3"/>
</dbReference>
<evidence type="ECO:0000256" key="2">
    <source>
        <dbReference type="ARBA" id="ARBA00023157"/>
    </source>
</evidence>
<keyword evidence="3" id="KW-0732">Signal</keyword>
<dbReference type="InterPro" id="IPR013201">
    <property type="entry name" value="Prot_inhib_I29"/>
</dbReference>
<dbReference type="CDD" id="cd02248">
    <property type="entry name" value="Peptidase_C1A"/>
    <property type="match status" value="2"/>
</dbReference>
<accession>A0ABQ4Z237</accession>
<dbReference type="SUPFAM" id="SSF56672">
    <property type="entry name" value="DNA/RNA polymerases"/>
    <property type="match status" value="1"/>
</dbReference>
<dbReference type="InterPro" id="IPR038765">
    <property type="entry name" value="Papain-like_cys_pep_sf"/>
</dbReference>
<name>A0ABQ4Z237_9ASTR</name>
<dbReference type="Proteomes" id="UP001151760">
    <property type="component" value="Unassembled WGS sequence"/>
</dbReference>
<dbReference type="PROSITE" id="PS00139">
    <property type="entry name" value="THIOL_PROTEASE_CYS"/>
    <property type="match status" value="2"/>
</dbReference>
<dbReference type="SUPFAM" id="SSF54001">
    <property type="entry name" value="Cysteine proteinases"/>
    <property type="match status" value="2"/>
</dbReference>
<dbReference type="PRINTS" id="PR00705">
    <property type="entry name" value="PAPAIN"/>
</dbReference>
<evidence type="ECO:0000259" key="5">
    <source>
        <dbReference type="SMART" id="SM00848"/>
    </source>
</evidence>
<gene>
    <name evidence="6" type="ORF">Tco_0750396</name>
</gene>
<evidence type="ECO:0000259" key="4">
    <source>
        <dbReference type="SMART" id="SM00645"/>
    </source>
</evidence>
<keyword evidence="2" id="KW-1015">Disulfide bond</keyword>
<organism evidence="6 7">
    <name type="scientific">Tanacetum coccineum</name>
    <dbReference type="NCBI Taxonomy" id="301880"/>
    <lineage>
        <taxon>Eukaryota</taxon>
        <taxon>Viridiplantae</taxon>
        <taxon>Streptophyta</taxon>
        <taxon>Embryophyta</taxon>
        <taxon>Tracheophyta</taxon>
        <taxon>Spermatophyta</taxon>
        <taxon>Magnoliopsida</taxon>
        <taxon>eudicotyledons</taxon>
        <taxon>Gunneridae</taxon>
        <taxon>Pentapetalae</taxon>
        <taxon>asterids</taxon>
        <taxon>campanulids</taxon>
        <taxon>Asterales</taxon>
        <taxon>Asteraceae</taxon>
        <taxon>Asteroideae</taxon>
        <taxon>Anthemideae</taxon>
        <taxon>Anthemidinae</taxon>
        <taxon>Tanacetum</taxon>
    </lineage>
</organism>
<comment type="similarity">
    <text evidence="1">Belongs to the peptidase C1 family.</text>
</comment>
<sequence length="687" mass="75812">MSSTNHTSLVCLVLLFFSATLLSNAASRFLPETSSYESHEQWMARYGRVYKDIYEKEQRSKIFQENVQYIQSFNNAMNKGYKLAVNEFADLTNEEFRTTRNRFMAHECSPSTSAFRYENVTAVPSSMDWRTKGAVTPIKDQGQCGCCWAFSAVAAMEGITQLKTGKLISLSEQELVDCDTSGIDQGCEGGLMDNAFDFIWQCFEQAVASQPVSVAVDASGSGFQFYSSGVFTGECGTELDHGVTAVGYGTSDDGTKYWLVKNSWGTSWGQEGYIMMERDDELQMGDDVFVLIGKEVAKDSEIPKAMIPLLKEFSDVFPDELPDGLPPLRDIQHHIDLEPGSQLPNRPHYRMSLGEHEELRRQVEELVSKGHVRESMSPCAVPALLTPKKEWISVMMCWTVEPSTRLLSYQAIFVVSHVFYVNTCCIITVFSIDDDLVVNFEERNFVYPGEEWRMMLYGPSIEERAILFLDPRSCEEKAFYSKGHTLGSDESVSGQDQPVWKLGTEEIAGYENVTAVPSSMDWRTKGAVTPIKDQGQCGCCWAFSAVAAMEGITQLKTGKLISLSEQELVDCDTSGIDQGCEGGLMDNAFDFIVSNKGLTTESNYPYKGVDGTATDTEKSNSAATITGHEDVPANSESALLKAVASQPVSVAIDASGSDFQFYSSGVFTGECGTELDHGVTAVCKFPL</sequence>
<dbReference type="PROSITE" id="PS00640">
    <property type="entry name" value="THIOL_PROTEASE_ASN"/>
    <property type="match status" value="1"/>
</dbReference>
<feature type="signal peptide" evidence="3">
    <location>
        <begin position="1"/>
        <end position="25"/>
    </location>
</feature>
<dbReference type="SMART" id="SM00645">
    <property type="entry name" value="Pept_C1"/>
    <property type="match status" value="2"/>
</dbReference>
<evidence type="ECO:0000256" key="1">
    <source>
        <dbReference type="ARBA" id="ARBA00008455"/>
    </source>
</evidence>
<evidence type="ECO:0000313" key="7">
    <source>
        <dbReference type="Proteomes" id="UP001151760"/>
    </source>
</evidence>
<dbReference type="Gene3D" id="3.10.10.10">
    <property type="entry name" value="HIV Type 1 Reverse Transcriptase, subunit A, domain 1"/>
    <property type="match status" value="1"/>
</dbReference>
<dbReference type="InterPro" id="IPR039417">
    <property type="entry name" value="Peptidase_C1A_papain-like"/>
</dbReference>
<proteinExistence type="inferred from homology"/>
<feature type="domain" description="Cathepsin propeptide inhibitor" evidence="5">
    <location>
        <begin position="39"/>
        <end position="96"/>
    </location>
</feature>
<keyword evidence="7" id="KW-1185">Reference proteome</keyword>
<protein>
    <submittedName>
        <fullName evidence="6">Senescence-specific cysteine protease SAG39-like protein</fullName>
    </submittedName>
</protein>
<dbReference type="Pfam" id="PF00112">
    <property type="entry name" value="Peptidase_C1"/>
    <property type="match status" value="3"/>
</dbReference>
<dbReference type="EMBL" id="BQNB010010931">
    <property type="protein sequence ID" value="GJS83855.1"/>
    <property type="molecule type" value="Genomic_DNA"/>
</dbReference>
<dbReference type="PROSITE" id="PS00639">
    <property type="entry name" value="THIOL_PROTEASE_HIS"/>
    <property type="match status" value="1"/>
</dbReference>
<feature type="domain" description="Peptidase C1A papain C-terminal" evidence="4">
    <location>
        <begin position="516"/>
        <end position="687"/>
    </location>
</feature>
<evidence type="ECO:0000313" key="6">
    <source>
        <dbReference type="EMBL" id="GJS83855.1"/>
    </source>
</evidence>
<dbReference type="SMART" id="SM00848">
    <property type="entry name" value="Inhibitor_I29"/>
    <property type="match status" value="1"/>
</dbReference>
<reference evidence="6" key="2">
    <citation type="submission" date="2022-01" db="EMBL/GenBank/DDBJ databases">
        <authorList>
            <person name="Yamashiro T."/>
            <person name="Shiraishi A."/>
            <person name="Satake H."/>
            <person name="Nakayama K."/>
        </authorList>
    </citation>
    <scope>NUCLEOTIDE SEQUENCE</scope>
</reference>
<comment type="caution">
    <text evidence="6">The sequence shown here is derived from an EMBL/GenBank/DDBJ whole genome shotgun (WGS) entry which is preliminary data.</text>
</comment>